<sequence length="92" mass="9722">MREAGRTLLKVKNNVNFGEIKNYGAVVSEKYGGKEAAGFFGGGYDIDRRGLGDNQTDDQRVMGATDDVRPTAPGHSPGAGHSRGPSSVDPNQ</sequence>
<reference evidence="2" key="1">
    <citation type="submission" date="2023-07" db="EMBL/GenBank/DDBJ databases">
        <title>draft genome sequence of fig (Ficus carica).</title>
        <authorList>
            <person name="Takahashi T."/>
            <person name="Nishimura K."/>
        </authorList>
    </citation>
    <scope>NUCLEOTIDE SEQUENCE</scope>
</reference>
<evidence type="ECO:0000313" key="3">
    <source>
        <dbReference type="Proteomes" id="UP001187192"/>
    </source>
</evidence>
<proteinExistence type="predicted"/>
<feature type="region of interest" description="Disordered" evidence="1">
    <location>
        <begin position="44"/>
        <end position="92"/>
    </location>
</feature>
<name>A0AA87ZV07_FICCA</name>
<dbReference type="Proteomes" id="UP001187192">
    <property type="component" value="Unassembled WGS sequence"/>
</dbReference>
<protein>
    <submittedName>
        <fullName evidence="2">Uncharacterized protein</fullName>
    </submittedName>
</protein>
<dbReference type="EMBL" id="BTGU01000010">
    <property type="protein sequence ID" value="GMN40055.1"/>
    <property type="molecule type" value="Genomic_DNA"/>
</dbReference>
<gene>
    <name evidence="2" type="ORF">TIFTF001_009288</name>
</gene>
<evidence type="ECO:0000256" key="1">
    <source>
        <dbReference type="SAM" id="MobiDB-lite"/>
    </source>
</evidence>
<evidence type="ECO:0000313" key="2">
    <source>
        <dbReference type="EMBL" id="GMN40055.1"/>
    </source>
</evidence>
<accession>A0AA87ZV07</accession>
<keyword evidence="3" id="KW-1185">Reference proteome</keyword>
<organism evidence="2 3">
    <name type="scientific">Ficus carica</name>
    <name type="common">Common fig</name>
    <dbReference type="NCBI Taxonomy" id="3494"/>
    <lineage>
        <taxon>Eukaryota</taxon>
        <taxon>Viridiplantae</taxon>
        <taxon>Streptophyta</taxon>
        <taxon>Embryophyta</taxon>
        <taxon>Tracheophyta</taxon>
        <taxon>Spermatophyta</taxon>
        <taxon>Magnoliopsida</taxon>
        <taxon>eudicotyledons</taxon>
        <taxon>Gunneridae</taxon>
        <taxon>Pentapetalae</taxon>
        <taxon>rosids</taxon>
        <taxon>fabids</taxon>
        <taxon>Rosales</taxon>
        <taxon>Moraceae</taxon>
        <taxon>Ficeae</taxon>
        <taxon>Ficus</taxon>
    </lineage>
</organism>
<dbReference type="AlphaFoldDB" id="A0AA87ZV07"/>
<comment type="caution">
    <text evidence="2">The sequence shown here is derived from an EMBL/GenBank/DDBJ whole genome shotgun (WGS) entry which is preliminary data.</text>
</comment>